<reference evidence="2 3" key="1">
    <citation type="submission" date="2018-08" db="EMBL/GenBank/DDBJ databases">
        <title>Genomic Encyclopedia of Type Strains, Phase IV (KMG-IV): sequencing the most valuable type-strain genomes for metagenomic binning, comparative biology and taxonomic classification.</title>
        <authorList>
            <person name="Goeker M."/>
        </authorList>
    </citation>
    <scope>NUCLEOTIDE SEQUENCE [LARGE SCALE GENOMIC DNA]</scope>
    <source>
        <strain evidence="2 3">BW863</strain>
    </source>
</reference>
<dbReference type="SUPFAM" id="SSF48452">
    <property type="entry name" value="TPR-like"/>
    <property type="match status" value="3"/>
</dbReference>
<dbReference type="PROSITE" id="PS50005">
    <property type="entry name" value="TPR"/>
    <property type="match status" value="1"/>
</dbReference>
<keyword evidence="1" id="KW-0802">TPR repeat</keyword>
<dbReference type="PANTHER" id="PTHR12558">
    <property type="entry name" value="CELL DIVISION CYCLE 16,23,27"/>
    <property type="match status" value="1"/>
</dbReference>
<sequence>MTQAELLRAGMWTELLTHVGRGRGSESTALKRLHRAIALANLGRVDEALEDLSHDVLVDPAQRKLFRQLAVQAAARGGRLGDAVRLAGFLAGAEPKSAEDIALFGNFLIRSGRPQEGALELETAGRLRPDDVDIACRRIRAQIGIAAFAQAAQLARQYVSHAPRMPQLAKQCLLALTREKDPLVSDLLSEMEQWATLPSDLAVTAAKSAMEFSLPRLAIIFAEKATGLGELSSDLHLIKAQAHLSLHEALSARDQIEAVVRLKPEDLKLAAECISLCLRAGMADEAAALARRYVKRCYENPRLLELSMLALARAGDAAAAEIIFHMAGSGTLTASRALLAARYFIRLKRFQDAITICRQTIDAGHVSARLHLALAQALILSGESFERAVEQLEAARDLEPDDPAVLKILGRLKLGLGRFEDAAEILKEVVDLAPGGRNIFLLARALRFSRRYQEAADVLLSRNDDLGVTKNWRRQATAALLHAGREDEAASLYSDLIELRSARLATDFRSHLQNLPELQEEDKIPEARIDWAWNTTCRLAGAPPAEGQAAWEEKARWGFRADRAILDWLECRPERVGEILDFLPNTREEVKPLLQLLDAKKGALVAGAHIGPMYAGPIMMYAGGVPFKVVAQMPRISAAAYSSRLISTCDKTELDVAKEIVSALNKGMAVLMTVDAAMSPASPRVSWEGVSVGYSDFAPALVYRKRVPSIFACSYWKDGTIHFGHSHLPSPGEDETQESFLARWRDAYFAELSAYFKYGAENLRLAEGVWRYVN</sequence>
<dbReference type="InterPro" id="IPR019734">
    <property type="entry name" value="TPR_rpt"/>
</dbReference>
<evidence type="ECO:0000313" key="3">
    <source>
        <dbReference type="Proteomes" id="UP000256900"/>
    </source>
</evidence>
<organism evidence="2 3">
    <name type="scientific">Methylovirgula ligni</name>
    <dbReference type="NCBI Taxonomy" id="569860"/>
    <lineage>
        <taxon>Bacteria</taxon>
        <taxon>Pseudomonadati</taxon>
        <taxon>Pseudomonadota</taxon>
        <taxon>Alphaproteobacteria</taxon>
        <taxon>Hyphomicrobiales</taxon>
        <taxon>Beijerinckiaceae</taxon>
        <taxon>Methylovirgula</taxon>
    </lineage>
</organism>
<dbReference type="RefSeq" id="WP_129396435.1">
    <property type="nucleotide sequence ID" value="NZ_CP025086.1"/>
</dbReference>
<accession>A0A3D9Z1Z5</accession>
<proteinExistence type="predicted"/>
<evidence type="ECO:0000313" key="2">
    <source>
        <dbReference type="EMBL" id="REF89091.1"/>
    </source>
</evidence>
<evidence type="ECO:0000256" key="1">
    <source>
        <dbReference type="PROSITE-ProRule" id="PRU00339"/>
    </source>
</evidence>
<dbReference type="SMART" id="SM00028">
    <property type="entry name" value="TPR"/>
    <property type="match status" value="4"/>
</dbReference>
<dbReference type="EMBL" id="QUMO01000001">
    <property type="protein sequence ID" value="REF89091.1"/>
    <property type="molecule type" value="Genomic_DNA"/>
</dbReference>
<gene>
    <name evidence="2" type="ORF">DES32_0305</name>
</gene>
<dbReference type="Proteomes" id="UP000256900">
    <property type="component" value="Unassembled WGS sequence"/>
</dbReference>
<dbReference type="InterPro" id="IPR011990">
    <property type="entry name" value="TPR-like_helical_dom_sf"/>
</dbReference>
<dbReference type="Pfam" id="PF14559">
    <property type="entry name" value="TPR_19"/>
    <property type="match status" value="1"/>
</dbReference>
<protein>
    <submittedName>
        <fullName evidence="2">Uncharacterized protein HemY</fullName>
    </submittedName>
</protein>
<feature type="repeat" description="TPR" evidence="1">
    <location>
        <begin position="403"/>
        <end position="436"/>
    </location>
</feature>
<dbReference type="AlphaFoldDB" id="A0A3D9Z1Z5"/>
<dbReference type="Gene3D" id="1.25.40.10">
    <property type="entry name" value="Tetratricopeptide repeat domain"/>
    <property type="match status" value="2"/>
</dbReference>
<name>A0A3D9Z1Z5_9HYPH</name>
<dbReference type="OrthoDB" id="8978942at2"/>
<keyword evidence="3" id="KW-1185">Reference proteome</keyword>
<dbReference type="PANTHER" id="PTHR12558:SF13">
    <property type="entry name" value="CELL DIVISION CYCLE PROTEIN 27 HOMOLOG"/>
    <property type="match status" value="1"/>
</dbReference>
<comment type="caution">
    <text evidence="2">The sequence shown here is derived from an EMBL/GenBank/DDBJ whole genome shotgun (WGS) entry which is preliminary data.</text>
</comment>